<dbReference type="AlphaFoldDB" id="A0A9P6DMF4"/>
<keyword evidence="4" id="KW-1185">Reference proteome</keyword>
<protein>
    <submittedName>
        <fullName evidence="3">Uncharacterized protein</fullName>
    </submittedName>
</protein>
<feature type="compositionally biased region" description="Low complexity" evidence="1">
    <location>
        <begin position="395"/>
        <end position="406"/>
    </location>
</feature>
<feature type="signal peptide" evidence="2">
    <location>
        <begin position="1"/>
        <end position="28"/>
    </location>
</feature>
<name>A0A9P6DMF4_9AGAM</name>
<proteinExistence type="predicted"/>
<feature type="region of interest" description="Disordered" evidence="1">
    <location>
        <begin position="373"/>
        <end position="410"/>
    </location>
</feature>
<organism evidence="3 4">
    <name type="scientific">Hydnum rufescens UP504</name>
    <dbReference type="NCBI Taxonomy" id="1448309"/>
    <lineage>
        <taxon>Eukaryota</taxon>
        <taxon>Fungi</taxon>
        <taxon>Dikarya</taxon>
        <taxon>Basidiomycota</taxon>
        <taxon>Agaricomycotina</taxon>
        <taxon>Agaricomycetes</taxon>
        <taxon>Cantharellales</taxon>
        <taxon>Hydnaceae</taxon>
        <taxon>Hydnum</taxon>
    </lineage>
</organism>
<dbReference type="EMBL" id="MU129271">
    <property type="protein sequence ID" value="KAF9504038.1"/>
    <property type="molecule type" value="Genomic_DNA"/>
</dbReference>
<comment type="caution">
    <text evidence="3">The sequence shown here is derived from an EMBL/GenBank/DDBJ whole genome shotgun (WGS) entry which is preliminary data.</text>
</comment>
<feature type="chain" id="PRO_5040186755" evidence="2">
    <location>
        <begin position="29"/>
        <end position="571"/>
    </location>
</feature>
<evidence type="ECO:0000256" key="1">
    <source>
        <dbReference type="SAM" id="MobiDB-lite"/>
    </source>
</evidence>
<sequence length="571" mass="62846">MAVTRWREDRSGSLLLIILSLGLVGIQQGPMLQQCPNLQLDHGLHSPAGPPASAYAPPLVASVIAPHLNAVPLKSWHCINISPISEFDWDVEWVLWLRQWEVLAAHKSKPTWHKGAPYHIFLMFKAEGRHNACWEYLRNEQSRYSLTGVEDYIWEKPLQNFVGVVDIFYIDRIESSLGQIILDYERYPPIPVDKNALVPRKMDVADISASWYSARLAAAPAGSVTCWMLSSGDDDSGSHRWNGYWQPGEWKQADIRKEGSQLKTQDASEETVWANERECNLESDTRLDLGAAMGLPPRHRGFNSLPYPCPVSLLAVTSASAVSLCPPDLRSASVCSRSACLLFASLLFLCCVLLPLLSSASVVLCLFPPSPPNTKEPCRGPHVPSAPYPTGNPTSPRAPSSAAPPAHGTAVVELSESSDVGCSELCQMSGNADEWNDYDHDDMTHDEQERTFRRWLELSSVFLRLSLISACARIPFGTEAGLYAGPSRDFRSNAPQPPTGHGLHALQALLASAYGDAAYGTAFSPSSHVASVYCAFSSQCVLFKSLTYGDQKTRFNNDLEPIWATDVEILH</sequence>
<evidence type="ECO:0000313" key="3">
    <source>
        <dbReference type="EMBL" id="KAF9504038.1"/>
    </source>
</evidence>
<accession>A0A9P6DMF4</accession>
<keyword evidence="2" id="KW-0732">Signal</keyword>
<reference evidence="3" key="1">
    <citation type="journal article" date="2020" name="Nat. Commun.">
        <title>Large-scale genome sequencing of mycorrhizal fungi provides insights into the early evolution of symbiotic traits.</title>
        <authorList>
            <person name="Miyauchi S."/>
            <person name="Kiss E."/>
            <person name="Kuo A."/>
            <person name="Drula E."/>
            <person name="Kohler A."/>
            <person name="Sanchez-Garcia M."/>
            <person name="Morin E."/>
            <person name="Andreopoulos B."/>
            <person name="Barry K.W."/>
            <person name="Bonito G."/>
            <person name="Buee M."/>
            <person name="Carver A."/>
            <person name="Chen C."/>
            <person name="Cichocki N."/>
            <person name="Clum A."/>
            <person name="Culley D."/>
            <person name="Crous P.W."/>
            <person name="Fauchery L."/>
            <person name="Girlanda M."/>
            <person name="Hayes R.D."/>
            <person name="Keri Z."/>
            <person name="LaButti K."/>
            <person name="Lipzen A."/>
            <person name="Lombard V."/>
            <person name="Magnuson J."/>
            <person name="Maillard F."/>
            <person name="Murat C."/>
            <person name="Nolan M."/>
            <person name="Ohm R.A."/>
            <person name="Pangilinan J."/>
            <person name="Pereira M.F."/>
            <person name="Perotto S."/>
            <person name="Peter M."/>
            <person name="Pfister S."/>
            <person name="Riley R."/>
            <person name="Sitrit Y."/>
            <person name="Stielow J.B."/>
            <person name="Szollosi G."/>
            <person name="Zifcakova L."/>
            <person name="Stursova M."/>
            <person name="Spatafora J.W."/>
            <person name="Tedersoo L."/>
            <person name="Vaario L.M."/>
            <person name="Yamada A."/>
            <person name="Yan M."/>
            <person name="Wang P."/>
            <person name="Xu J."/>
            <person name="Bruns T."/>
            <person name="Baldrian P."/>
            <person name="Vilgalys R."/>
            <person name="Dunand C."/>
            <person name="Henrissat B."/>
            <person name="Grigoriev I.V."/>
            <person name="Hibbett D."/>
            <person name="Nagy L.G."/>
            <person name="Martin F.M."/>
        </authorList>
    </citation>
    <scope>NUCLEOTIDE SEQUENCE</scope>
    <source>
        <strain evidence="3">UP504</strain>
    </source>
</reference>
<dbReference type="Proteomes" id="UP000886523">
    <property type="component" value="Unassembled WGS sequence"/>
</dbReference>
<gene>
    <name evidence="3" type="ORF">BS47DRAFT_1401818</name>
</gene>
<evidence type="ECO:0000256" key="2">
    <source>
        <dbReference type="SAM" id="SignalP"/>
    </source>
</evidence>
<evidence type="ECO:0000313" key="4">
    <source>
        <dbReference type="Proteomes" id="UP000886523"/>
    </source>
</evidence>